<dbReference type="Pfam" id="PF02452">
    <property type="entry name" value="PemK_toxin"/>
    <property type="match status" value="1"/>
</dbReference>
<gene>
    <name evidence="1" type="ORF">AUJ95_01615</name>
</gene>
<dbReference type="SUPFAM" id="SSF50118">
    <property type="entry name" value="Cell growth inhibitor/plasmid maintenance toxic component"/>
    <property type="match status" value="1"/>
</dbReference>
<dbReference type="STRING" id="1817895.AUJ95_01615"/>
<dbReference type="AlphaFoldDB" id="A0A1J5E2H9"/>
<comment type="caution">
    <text evidence="1">The sequence shown here is derived from an EMBL/GenBank/DDBJ whole genome shotgun (WGS) entry which is preliminary data.</text>
</comment>
<name>A0A1J5E2H9_9BACT</name>
<dbReference type="Proteomes" id="UP000183085">
    <property type="component" value="Unassembled WGS sequence"/>
</dbReference>
<dbReference type="InterPro" id="IPR011067">
    <property type="entry name" value="Plasmid_toxin/cell-grow_inhib"/>
</dbReference>
<reference evidence="1 2" key="1">
    <citation type="journal article" date="2016" name="Environ. Microbiol.">
        <title>Genomic resolution of a cold subsurface aquifer community provides metabolic insights for novel microbes adapted to high CO concentrations.</title>
        <authorList>
            <person name="Probst A.J."/>
            <person name="Castelle C.J."/>
            <person name="Singh A."/>
            <person name="Brown C.T."/>
            <person name="Anantharaman K."/>
            <person name="Sharon I."/>
            <person name="Hug L.A."/>
            <person name="Burstein D."/>
            <person name="Emerson J.B."/>
            <person name="Thomas B.C."/>
            <person name="Banfield J.F."/>
        </authorList>
    </citation>
    <scope>NUCLEOTIDE SEQUENCE [LARGE SCALE GENOMIC DNA]</scope>
    <source>
        <strain evidence="1">CG2_30_40_21</strain>
    </source>
</reference>
<sequence length="107" mass="12270">MAQLGIILVSFPFTDITSVKQRPAIVLLDTGDEDVVVTRVTSQPVQTPFDVEIIKWQQAGLLVPSIIRVHKIATIEKRLIMRRLGMLRDNDWAQMCAVIRQLWQQFL</sequence>
<protein>
    <submittedName>
        <fullName evidence="1">Growth inhibitor</fullName>
    </submittedName>
</protein>
<accession>A0A1J5E2H9</accession>
<dbReference type="GO" id="GO:0003677">
    <property type="term" value="F:DNA binding"/>
    <property type="evidence" value="ECO:0007669"/>
    <property type="project" value="InterPro"/>
</dbReference>
<dbReference type="EMBL" id="MNYI01000044">
    <property type="protein sequence ID" value="OIP42612.1"/>
    <property type="molecule type" value="Genomic_DNA"/>
</dbReference>
<dbReference type="Gene3D" id="2.30.30.110">
    <property type="match status" value="1"/>
</dbReference>
<dbReference type="InterPro" id="IPR003477">
    <property type="entry name" value="PemK-like"/>
</dbReference>
<organism evidence="1 2">
    <name type="scientific">Candidatus Desantisbacteria bacterium CG2_30_40_21</name>
    <dbReference type="NCBI Taxonomy" id="1817895"/>
    <lineage>
        <taxon>Bacteria</taxon>
        <taxon>Candidatus Desantisiibacteriota</taxon>
    </lineage>
</organism>
<evidence type="ECO:0000313" key="2">
    <source>
        <dbReference type="Proteomes" id="UP000183085"/>
    </source>
</evidence>
<proteinExistence type="predicted"/>
<evidence type="ECO:0000313" key="1">
    <source>
        <dbReference type="EMBL" id="OIP42612.1"/>
    </source>
</evidence>